<evidence type="ECO:0000259" key="1">
    <source>
        <dbReference type="Pfam" id="PF07993"/>
    </source>
</evidence>
<dbReference type="InterPro" id="IPR013120">
    <property type="entry name" value="FAR_NAD-bd"/>
</dbReference>
<evidence type="ECO:0000313" key="3">
    <source>
        <dbReference type="Proteomes" id="UP001152300"/>
    </source>
</evidence>
<comment type="caution">
    <text evidence="2">The sequence shown here is derived from an EMBL/GenBank/DDBJ whole genome shotgun (WGS) entry which is preliminary data.</text>
</comment>
<accession>A0A9X0AMW0</accession>
<keyword evidence="3" id="KW-1185">Reference proteome</keyword>
<reference evidence="2" key="1">
    <citation type="submission" date="2022-11" db="EMBL/GenBank/DDBJ databases">
        <title>Genome Resource of Sclerotinia nivalis Strain SnTB1, a Plant Pathogen Isolated from American Ginseng.</title>
        <authorList>
            <person name="Fan S."/>
        </authorList>
    </citation>
    <scope>NUCLEOTIDE SEQUENCE</scope>
    <source>
        <strain evidence="2">SnTB1</strain>
    </source>
</reference>
<gene>
    <name evidence="2" type="ORF">OCU04_005934</name>
</gene>
<protein>
    <recommendedName>
        <fullName evidence="1">Thioester reductase (TE) domain-containing protein</fullName>
    </recommendedName>
</protein>
<dbReference type="OrthoDB" id="429813at2759"/>
<dbReference type="Proteomes" id="UP001152300">
    <property type="component" value="Unassembled WGS sequence"/>
</dbReference>
<dbReference type="Gene3D" id="3.40.50.720">
    <property type="entry name" value="NAD(P)-binding Rossmann-like Domain"/>
    <property type="match status" value="1"/>
</dbReference>
<dbReference type="AlphaFoldDB" id="A0A9X0AMW0"/>
<proteinExistence type="predicted"/>
<sequence length="122" mass="13460">MLRNEIISHIYCLNRGSDARERQESLLVRRGVPQYHFSKLHYMTVGIGALKLGYAESRCVAESILAAANQNSNIPVTILRVGQVGGSTNANDPPWPKQEWLYPVLKASKSLGLIASKLTPVD</sequence>
<name>A0A9X0AMW0_9HELO</name>
<dbReference type="EMBL" id="JAPEIS010000006">
    <property type="protein sequence ID" value="KAJ8065229.1"/>
    <property type="molecule type" value="Genomic_DNA"/>
</dbReference>
<evidence type="ECO:0000313" key="2">
    <source>
        <dbReference type="EMBL" id="KAJ8065229.1"/>
    </source>
</evidence>
<feature type="domain" description="Thioester reductase (TE)" evidence="1">
    <location>
        <begin position="48"/>
        <end position="90"/>
    </location>
</feature>
<dbReference type="Pfam" id="PF07993">
    <property type="entry name" value="NAD_binding_4"/>
    <property type="match status" value="1"/>
</dbReference>
<organism evidence="2 3">
    <name type="scientific">Sclerotinia nivalis</name>
    <dbReference type="NCBI Taxonomy" id="352851"/>
    <lineage>
        <taxon>Eukaryota</taxon>
        <taxon>Fungi</taxon>
        <taxon>Dikarya</taxon>
        <taxon>Ascomycota</taxon>
        <taxon>Pezizomycotina</taxon>
        <taxon>Leotiomycetes</taxon>
        <taxon>Helotiales</taxon>
        <taxon>Sclerotiniaceae</taxon>
        <taxon>Sclerotinia</taxon>
    </lineage>
</organism>